<organism evidence="3 4">
    <name type="scientific">Mycena chlorophos</name>
    <name type="common">Agaric fungus</name>
    <name type="synonym">Agaricus chlorophos</name>
    <dbReference type="NCBI Taxonomy" id="658473"/>
    <lineage>
        <taxon>Eukaryota</taxon>
        <taxon>Fungi</taxon>
        <taxon>Dikarya</taxon>
        <taxon>Basidiomycota</taxon>
        <taxon>Agaricomycotina</taxon>
        <taxon>Agaricomycetes</taxon>
        <taxon>Agaricomycetidae</taxon>
        <taxon>Agaricales</taxon>
        <taxon>Marasmiineae</taxon>
        <taxon>Mycenaceae</taxon>
        <taxon>Mycena</taxon>
    </lineage>
</organism>
<name>A0ABQ0M6R1_MYCCL</name>
<gene>
    <name evidence="3" type="ORF">MCHLO_15362</name>
</gene>
<accession>A0ABQ0M6R1</accession>
<reference evidence="3" key="1">
    <citation type="submission" date="2014-09" db="EMBL/GenBank/DDBJ databases">
        <title>Genome sequence of the luminous mushroom Mycena chlorophos for searching fungal bioluminescence genes.</title>
        <authorList>
            <person name="Tanaka Y."/>
            <person name="Kasuga D."/>
            <person name="Oba Y."/>
            <person name="Hase S."/>
            <person name="Sato K."/>
            <person name="Oba Y."/>
            <person name="Sakakibara Y."/>
        </authorList>
    </citation>
    <scope>NUCLEOTIDE SEQUENCE</scope>
</reference>
<dbReference type="EMBL" id="DF849799">
    <property type="protein sequence ID" value="GAT58998.1"/>
    <property type="molecule type" value="Genomic_DNA"/>
</dbReference>
<proteinExistence type="predicted"/>
<evidence type="ECO:0000256" key="2">
    <source>
        <dbReference type="SAM" id="SignalP"/>
    </source>
</evidence>
<feature type="signal peptide" evidence="2">
    <location>
        <begin position="1"/>
        <end position="30"/>
    </location>
</feature>
<sequence>MGDAFGLARRRSLFFLLVLVVLTSVFLVSTEHGPSSLSHETTPPPPARPATEVSKVDIPDPDPFGPRHTLLGPPKAFFRDNLLPQHKYITSWLSAGWTNDVYTYINLIYLGLITDRIPVVPMFIPSHVGGHVPPIPFGEVFDAPRLRNLLGTSVLEWRDVKDVASPEIDDIGCWNIWESVQYREAFPRRSRIPDDLNLDISYTKTPDWIKMIPNYEHDQHVSFWSIATLAFPRTREANLVPPRPSPKHNVSLPPDEHMLCYDYLYYVSAHQPFEMEYDYSPAWRYVGTHMHFTPALEKIADTYIRQALGVPDNVQIPPFISVHVRRLDFQVWCGGLPIDECFASNQVIERRVREVQDELLERSGLKVPHVIVTSDERNSSWWDDITRQGWFFPDHAETKSLYGDWYPVLIDAVIQSRGVGFVGTDRSTMSIIAARRAQDWNKAPYRLVKWGMKGADDH</sequence>
<evidence type="ECO:0000313" key="4">
    <source>
        <dbReference type="Proteomes" id="UP000815677"/>
    </source>
</evidence>
<protein>
    <recommendedName>
        <fullName evidence="5">O-fucosyltransferase family protein</fullName>
    </recommendedName>
</protein>
<feature type="region of interest" description="Disordered" evidence="1">
    <location>
        <begin position="33"/>
        <end position="58"/>
    </location>
</feature>
<evidence type="ECO:0008006" key="5">
    <source>
        <dbReference type="Google" id="ProtNLM"/>
    </source>
</evidence>
<evidence type="ECO:0000256" key="1">
    <source>
        <dbReference type="SAM" id="MobiDB-lite"/>
    </source>
</evidence>
<keyword evidence="4" id="KW-1185">Reference proteome</keyword>
<evidence type="ECO:0000313" key="3">
    <source>
        <dbReference type="EMBL" id="GAT58998.1"/>
    </source>
</evidence>
<keyword evidence="2" id="KW-0732">Signal</keyword>
<dbReference type="CDD" id="cd11296">
    <property type="entry name" value="O-FucT_like"/>
    <property type="match status" value="1"/>
</dbReference>
<dbReference type="Gene3D" id="3.40.50.11350">
    <property type="match status" value="1"/>
</dbReference>
<feature type="chain" id="PRO_5047477914" description="O-fucosyltransferase family protein" evidence="2">
    <location>
        <begin position="31"/>
        <end position="458"/>
    </location>
</feature>
<dbReference type="Proteomes" id="UP000815677">
    <property type="component" value="Unassembled WGS sequence"/>
</dbReference>